<dbReference type="AlphaFoldDB" id="A0A7G1G5N3"/>
<evidence type="ECO:0000256" key="2">
    <source>
        <dbReference type="ARBA" id="ARBA00022722"/>
    </source>
</evidence>
<dbReference type="InParanoid" id="A0A7G1G5N3"/>
<comment type="cofactor">
    <cofactor evidence="1">
        <name>a divalent metal cation</name>
        <dbReference type="ChEBI" id="CHEBI:60240"/>
    </cofactor>
</comment>
<dbReference type="EMBL" id="AP018712">
    <property type="protein sequence ID" value="BBE30093.1"/>
    <property type="molecule type" value="Genomic_DNA"/>
</dbReference>
<keyword evidence="3" id="KW-0255">Endonuclease</keyword>
<gene>
    <name evidence="8" type="ORF">OSSY52_02340</name>
</gene>
<evidence type="ECO:0008006" key="10">
    <source>
        <dbReference type="Google" id="ProtNLM"/>
    </source>
</evidence>
<dbReference type="FunCoup" id="A0A7G1G5N3">
    <property type="interactions" value="94"/>
</dbReference>
<evidence type="ECO:0000313" key="8">
    <source>
        <dbReference type="EMBL" id="BBE30093.1"/>
    </source>
</evidence>
<dbReference type="KEGG" id="ocy:OSSY52_02340"/>
<keyword evidence="2" id="KW-0540">Nuclease</keyword>
<dbReference type="NCBIfam" id="TIGR00255">
    <property type="entry name" value="YicC/YloC family endoribonuclease"/>
    <property type="match status" value="1"/>
</dbReference>
<keyword evidence="4" id="KW-0378">Hydrolase</keyword>
<dbReference type="Pfam" id="PF08340">
    <property type="entry name" value="YicC-like_C"/>
    <property type="match status" value="1"/>
</dbReference>
<evidence type="ECO:0000259" key="6">
    <source>
        <dbReference type="Pfam" id="PF03755"/>
    </source>
</evidence>
<organism evidence="8 9">
    <name type="scientific">Tepiditoga spiralis</name>
    <dbReference type="NCBI Taxonomy" id="2108365"/>
    <lineage>
        <taxon>Bacteria</taxon>
        <taxon>Thermotogati</taxon>
        <taxon>Thermotogota</taxon>
        <taxon>Thermotogae</taxon>
        <taxon>Petrotogales</taxon>
        <taxon>Petrotogaceae</taxon>
        <taxon>Tepiditoga</taxon>
    </lineage>
</organism>
<dbReference type="InterPro" id="IPR013551">
    <property type="entry name" value="YicC-like_C"/>
</dbReference>
<name>A0A7G1G5N3_9BACT</name>
<feature type="domain" description="Endoribonuclease YicC-like C-terminal" evidence="7">
    <location>
        <begin position="176"/>
        <end position="291"/>
    </location>
</feature>
<dbReference type="PANTHER" id="PTHR30636:SF3">
    <property type="entry name" value="UPF0701 PROTEIN YICC"/>
    <property type="match status" value="1"/>
</dbReference>
<dbReference type="PANTHER" id="PTHR30636">
    <property type="entry name" value="UPF0701 PROTEIN YICC"/>
    <property type="match status" value="1"/>
</dbReference>
<sequence>MRSMTGYGRIEKIIGNYNYTVEIKSLNGKYLNLKTSLAGIFSPLELNVQNYLKKQFKRGNINVFVDIRFLNPSDFVEIDMGLAKSYNEALNKVAEELNLPDKPNLDILTKFRDVIKVKINEKSLEEVWGGLKEVLGETVEKVKEFQYSEGENLKTVITEYMNQVEDLVSKLEIDAGKIKDIYRERLMNNIEQVLTSKEKINEERLELEVVLTAERADISEEIDRLKSHIKKVRTIINSKDEVKGQNLDFLSQEMHREFNTIASKSKMTDITNYSVEGRVLINKIREQVQNIH</sequence>
<accession>A0A7G1G5N3</accession>
<protein>
    <recommendedName>
        <fullName evidence="10">YicC family protein</fullName>
    </recommendedName>
</protein>
<dbReference type="GO" id="GO:0016787">
    <property type="term" value="F:hydrolase activity"/>
    <property type="evidence" value="ECO:0007669"/>
    <property type="project" value="UniProtKB-KW"/>
</dbReference>
<dbReference type="InterPro" id="IPR013527">
    <property type="entry name" value="YicC-like_N"/>
</dbReference>
<evidence type="ECO:0000256" key="4">
    <source>
        <dbReference type="ARBA" id="ARBA00022801"/>
    </source>
</evidence>
<evidence type="ECO:0000256" key="5">
    <source>
        <dbReference type="ARBA" id="ARBA00035648"/>
    </source>
</evidence>
<feature type="domain" description="Endoribonuclease YicC-like N-terminal" evidence="6">
    <location>
        <begin position="1"/>
        <end position="154"/>
    </location>
</feature>
<dbReference type="InterPro" id="IPR005229">
    <property type="entry name" value="YicC/YloC-like"/>
</dbReference>
<evidence type="ECO:0000259" key="7">
    <source>
        <dbReference type="Pfam" id="PF08340"/>
    </source>
</evidence>
<dbReference type="RefSeq" id="WP_190615225.1">
    <property type="nucleotide sequence ID" value="NZ_AP018712.1"/>
</dbReference>
<dbReference type="Pfam" id="PF03755">
    <property type="entry name" value="YicC-like_N"/>
    <property type="match status" value="1"/>
</dbReference>
<evidence type="ECO:0000256" key="3">
    <source>
        <dbReference type="ARBA" id="ARBA00022759"/>
    </source>
</evidence>
<keyword evidence="9" id="KW-1185">Reference proteome</keyword>
<proteinExistence type="inferred from homology"/>
<dbReference type="GO" id="GO:0004521">
    <property type="term" value="F:RNA endonuclease activity"/>
    <property type="evidence" value="ECO:0007669"/>
    <property type="project" value="InterPro"/>
</dbReference>
<dbReference type="Proteomes" id="UP000516361">
    <property type="component" value="Chromosome"/>
</dbReference>
<evidence type="ECO:0000256" key="1">
    <source>
        <dbReference type="ARBA" id="ARBA00001968"/>
    </source>
</evidence>
<evidence type="ECO:0000313" key="9">
    <source>
        <dbReference type="Proteomes" id="UP000516361"/>
    </source>
</evidence>
<reference evidence="8 9" key="1">
    <citation type="submission" date="2018-06" db="EMBL/GenBank/DDBJ databases">
        <title>Genome sequencing of Oceanotoga sp. sy52.</title>
        <authorList>
            <person name="Mori K."/>
        </authorList>
    </citation>
    <scope>NUCLEOTIDE SEQUENCE [LARGE SCALE GENOMIC DNA]</scope>
    <source>
        <strain evidence="9">sy52</strain>
    </source>
</reference>
<comment type="similarity">
    <text evidence="5">Belongs to the YicC/YloC family.</text>
</comment>